<dbReference type="InterPro" id="IPR009057">
    <property type="entry name" value="Homeodomain-like_sf"/>
</dbReference>
<dbReference type="Gene3D" id="1.10.357.10">
    <property type="entry name" value="Tetracycline Repressor, domain 2"/>
    <property type="match status" value="1"/>
</dbReference>
<evidence type="ECO:0000313" key="4">
    <source>
        <dbReference type="EMBL" id="TDW24705.1"/>
    </source>
</evidence>
<comment type="caution">
    <text evidence="4">The sequence shown here is derived from an EMBL/GenBank/DDBJ whole genome shotgun (WGS) entry which is preliminary data.</text>
</comment>
<accession>A0A4R8A372</accession>
<dbReference type="PROSITE" id="PS50977">
    <property type="entry name" value="HTH_TETR_2"/>
    <property type="match status" value="1"/>
</dbReference>
<dbReference type="OrthoDB" id="9810250at2"/>
<dbReference type="Proteomes" id="UP000294743">
    <property type="component" value="Unassembled WGS sequence"/>
</dbReference>
<dbReference type="AlphaFoldDB" id="A0A4R8A372"/>
<keyword evidence="1 2" id="KW-0238">DNA-binding</keyword>
<dbReference type="SUPFAM" id="SSF46689">
    <property type="entry name" value="Homeodomain-like"/>
    <property type="match status" value="1"/>
</dbReference>
<feature type="domain" description="HTH tetR-type" evidence="3">
    <location>
        <begin position="10"/>
        <end position="70"/>
    </location>
</feature>
<protein>
    <submittedName>
        <fullName evidence="4">TetR family transcriptional regulator</fullName>
    </submittedName>
</protein>
<dbReference type="InterPro" id="IPR001647">
    <property type="entry name" value="HTH_TetR"/>
</dbReference>
<evidence type="ECO:0000256" key="2">
    <source>
        <dbReference type="PROSITE-ProRule" id="PRU00335"/>
    </source>
</evidence>
<reference evidence="4 5" key="1">
    <citation type="submission" date="2019-03" db="EMBL/GenBank/DDBJ databases">
        <title>Genomic Encyclopedia of Type Strains, Phase IV (KMG-IV): sequencing the most valuable type-strain genomes for metagenomic binning, comparative biology and taxonomic classification.</title>
        <authorList>
            <person name="Goeker M."/>
        </authorList>
    </citation>
    <scope>NUCLEOTIDE SEQUENCE [LARGE SCALE GENOMIC DNA]</scope>
    <source>
        <strain evidence="4 5">DSM 28867</strain>
    </source>
</reference>
<evidence type="ECO:0000313" key="5">
    <source>
        <dbReference type="Proteomes" id="UP000294743"/>
    </source>
</evidence>
<proteinExistence type="predicted"/>
<gene>
    <name evidence="4" type="ORF">EDD63_10860</name>
</gene>
<keyword evidence="5" id="KW-1185">Reference proteome</keyword>
<dbReference type="GO" id="GO:0003677">
    <property type="term" value="F:DNA binding"/>
    <property type="evidence" value="ECO:0007669"/>
    <property type="project" value="UniProtKB-UniRule"/>
</dbReference>
<dbReference type="EMBL" id="SODD01000008">
    <property type="protein sequence ID" value="TDW24705.1"/>
    <property type="molecule type" value="Genomic_DNA"/>
</dbReference>
<name>A0A4R8A372_9FIRM</name>
<feature type="DNA-binding region" description="H-T-H motif" evidence="2">
    <location>
        <begin position="33"/>
        <end position="52"/>
    </location>
</feature>
<sequence length="193" mass="23303">MNTSQIEKGLETKHHIDQTLKAMIVEMPFHKITVQEVTKRCNIHRKTFYIHYPSLDDYFIELQDTIYNQLMMVNDHNFKDVDEINYELLMQVVYDFINCDQSFYNYLMQANSYMFIFNGVKKRYVKHVKTYILKKYHCNDKVAQIISSYVLENIVHCYRMWLEQPDEISFLEYQKLTANLVYHGLKSLNEIPK</sequence>
<evidence type="ECO:0000256" key="1">
    <source>
        <dbReference type="ARBA" id="ARBA00023125"/>
    </source>
</evidence>
<dbReference type="RefSeq" id="WP_134168677.1">
    <property type="nucleotide sequence ID" value="NZ_SODD01000008.1"/>
</dbReference>
<organism evidence="4 5">
    <name type="scientific">Breznakia blatticola</name>
    <dbReference type="NCBI Taxonomy" id="1754012"/>
    <lineage>
        <taxon>Bacteria</taxon>
        <taxon>Bacillati</taxon>
        <taxon>Bacillota</taxon>
        <taxon>Erysipelotrichia</taxon>
        <taxon>Erysipelotrichales</taxon>
        <taxon>Erysipelotrichaceae</taxon>
        <taxon>Breznakia</taxon>
    </lineage>
</organism>
<evidence type="ECO:0000259" key="3">
    <source>
        <dbReference type="PROSITE" id="PS50977"/>
    </source>
</evidence>